<dbReference type="PRINTS" id="PR00450">
    <property type="entry name" value="RECOVERIN"/>
</dbReference>
<sequence>MSDSDTEKKSSSTSTDSDDPQNLPTLPNIPDEEEFEPKIGILALKTKAKIFRSYRLKLEADILSYYKTKPIKNTEGPNRPHKLVGVIDLHNSWVLNHKNRQCFQIGTTYRKFVFKASTEKKRNEWVGIFLDVLTKLHPERQGKLNKRKYAIMKKEGDHVKSWQTRYFILYDQYLAYYIRKGDTLPLGIIQLDSVTIEEILDMVMSDYVLRIHSTTRRDYSLLPLAEGNDWRNCEKNVVNFEKEKYKTTLLDRWKRRLQRESRKIDRQILTRQIEGDKLMNCDGQIEIKFKIKKEMEPTSRMKKKKILKDGLYWGILIDYYLLISETAEARDSLGQYPLIGTGLEPKMDLSNKKKPKFEIKLTNPVHGDITLIFKTDFLMERWEASLKRAIFKLRKLISGFESEKPNNEGSLSIRTKIRGFHKYYVKTGDDNLLCYKKKEDQNLAAIKIPYKNSFIFPYFQKSYSFVIRTNPEMNYQKFQCENREEYDQWMGVLQRRIATCDEVDLSTDVEFLMGQNPELSQEQITELQDISSFKKNELQSLYKKWRLEYKSGRVSKTTFGRFAKKLGVVGEVEKEFLYNGFDQNKNGLLGFDEIVIGLNALIKGNRLDKIEFAFYVYDRDGNKKLTEKEFWYVFCKLQNIEEGSEIGEDIHKLFSRIDKNKNGEIDLDEFKKEAQKDLSFVKCLRLFEIN</sequence>
<dbReference type="Proteomes" id="UP001146793">
    <property type="component" value="Unassembled WGS sequence"/>
</dbReference>
<dbReference type="PROSITE" id="PS00018">
    <property type="entry name" value="EF_HAND_1"/>
    <property type="match status" value="3"/>
</dbReference>
<dbReference type="Gene3D" id="1.10.238.10">
    <property type="entry name" value="EF-hand"/>
    <property type="match status" value="1"/>
</dbReference>
<keyword evidence="1" id="KW-0106">Calcium</keyword>
<dbReference type="GO" id="GO:0005509">
    <property type="term" value="F:calcium ion binding"/>
    <property type="evidence" value="ECO:0007669"/>
    <property type="project" value="InterPro"/>
</dbReference>
<feature type="region of interest" description="Disordered" evidence="2">
    <location>
        <begin position="1"/>
        <end position="32"/>
    </location>
</feature>
<feature type="domain" description="PH" evidence="3">
    <location>
        <begin position="35"/>
        <end position="134"/>
    </location>
</feature>
<dbReference type="Pfam" id="PF13499">
    <property type="entry name" value="EF-hand_7"/>
    <property type="match status" value="1"/>
</dbReference>
<feature type="domain" description="EF-hand" evidence="4">
    <location>
        <begin position="605"/>
        <end position="640"/>
    </location>
</feature>
<dbReference type="PROSITE" id="PS50003">
    <property type="entry name" value="PH_DOMAIN"/>
    <property type="match status" value="3"/>
</dbReference>
<reference evidence="5" key="1">
    <citation type="submission" date="2022-08" db="EMBL/GenBank/DDBJ databases">
        <title>Novel sulphate-reducing endosymbionts in the free-living metamonad Anaeramoeba.</title>
        <authorList>
            <person name="Jerlstrom-Hultqvist J."/>
            <person name="Cepicka I."/>
            <person name="Gallot-Lavallee L."/>
            <person name="Salas-Leiva D."/>
            <person name="Curtis B.A."/>
            <person name="Zahonova K."/>
            <person name="Pipaliya S."/>
            <person name="Dacks J."/>
            <person name="Roger A.J."/>
        </authorList>
    </citation>
    <scope>NUCLEOTIDE SEQUENCE</scope>
    <source>
        <strain evidence="5">Busselton2</strain>
    </source>
</reference>
<dbReference type="PANTHER" id="PTHR12092:SF16">
    <property type="entry name" value="PH DOMAIN-CONTAINING PROTEIN"/>
    <property type="match status" value="1"/>
</dbReference>
<dbReference type="InterPro" id="IPR001849">
    <property type="entry name" value="PH_domain"/>
</dbReference>
<dbReference type="EMBL" id="JANTQA010000057">
    <property type="protein sequence ID" value="KAJ3428926.1"/>
    <property type="molecule type" value="Genomic_DNA"/>
</dbReference>
<dbReference type="InterPro" id="IPR018247">
    <property type="entry name" value="EF_Hand_1_Ca_BS"/>
</dbReference>
<dbReference type="CDD" id="cd00821">
    <property type="entry name" value="PH"/>
    <property type="match status" value="2"/>
</dbReference>
<evidence type="ECO:0000313" key="6">
    <source>
        <dbReference type="Proteomes" id="UP001146793"/>
    </source>
</evidence>
<dbReference type="Pfam" id="PF00169">
    <property type="entry name" value="PH"/>
    <property type="match status" value="1"/>
</dbReference>
<dbReference type="SMART" id="SM00054">
    <property type="entry name" value="EFh"/>
    <property type="match status" value="3"/>
</dbReference>
<dbReference type="GO" id="GO:0005886">
    <property type="term" value="C:plasma membrane"/>
    <property type="evidence" value="ECO:0007669"/>
    <property type="project" value="TreeGrafter"/>
</dbReference>
<dbReference type="SUPFAM" id="SSF50729">
    <property type="entry name" value="PH domain-like"/>
    <property type="match status" value="3"/>
</dbReference>
<dbReference type="InterPro" id="IPR011992">
    <property type="entry name" value="EF-hand-dom_pair"/>
</dbReference>
<dbReference type="PANTHER" id="PTHR12092">
    <property type="entry name" value="PLECKSTRIN"/>
    <property type="match status" value="1"/>
</dbReference>
<dbReference type="GO" id="GO:0030036">
    <property type="term" value="P:actin cytoskeleton organization"/>
    <property type="evidence" value="ECO:0007669"/>
    <property type="project" value="TreeGrafter"/>
</dbReference>
<dbReference type="InterPro" id="IPR011993">
    <property type="entry name" value="PH-like_dom_sf"/>
</dbReference>
<feature type="domain" description="PH" evidence="3">
    <location>
        <begin position="404"/>
        <end position="498"/>
    </location>
</feature>
<gene>
    <name evidence="5" type="ORF">M0812_24264</name>
</gene>
<name>A0AAV7YGE1_9EUKA</name>
<evidence type="ECO:0000259" key="3">
    <source>
        <dbReference type="PROSITE" id="PS50003"/>
    </source>
</evidence>
<dbReference type="SMART" id="SM00233">
    <property type="entry name" value="PH"/>
    <property type="match status" value="4"/>
</dbReference>
<dbReference type="InterPro" id="IPR037370">
    <property type="entry name" value="Pleckstrin"/>
</dbReference>
<evidence type="ECO:0000256" key="2">
    <source>
        <dbReference type="SAM" id="MobiDB-lite"/>
    </source>
</evidence>
<feature type="compositionally biased region" description="Basic and acidic residues" evidence="2">
    <location>
        <begin position="1"/>
        <end position="10"/>
    </location>
</feature>
<evidence type="ECO:0000256" key="1">
    <source>
        <dbReference type="ARBA" id="ARBA00022837"/>
    </source>
</evidence>
<evidence type="ECO:0000259" key="4">
    <source>
        <dbReference type="PROSITE" id="PS50222"/>
    </source>
</evidence>
<dbReference type="SUPFAM" id="SSF47473">
    <property type="entry name" value="EF-hand"/>
    <property type="match status" value="1"/>
</dbReference>
<comment type="caution">
    <text evidence="5">The sequence shown here is derived from an EMBL/GenBank/DDBJ whole genome shotgun (WGS) entry which is preliminary data.</text>
</comment>
<feature type="domain" description="EF-hand" evidence="4">
    <location>
        <begin position="645"/>
        <end position="680"/>
    </location>
</feature>
<proteinExistence type="predicted"/>
<organism evidence="5 6">
    <name type="scientific">Anaeramoeba flamelloides</name>
    <dbReference type="NCBI Taxonomy" id="1746091"/>
    <lineage>
        <taxon>Eukaryota</taxon>
        <taxon>Metamonada</taxon>
        <taxon>Anaeramoebidae</taxon>
        <taxon>Anaeramoeba</taxon>
    </lineage>
</organism>
<protein>
    <submittedName>
        <fullName evidence="5">Calcium binding protein</fullName>
    </submittedName>
</protein>
<dbReference type="PROSITE" id="PS50222">
    <property type="entry name" value="EF_HAND_2"/>
    <property type="match status" value="2"/>
</dbReference>
<feature type="domain" description="PH" evidence="3">
    <location>
        <begin position="137"/>
        <end position="262"/>
    </location>
</feature>
<dbReference type="CDD" id="cd00051">
    <property type="entry name" value="EFh"/>
    <property type="match status" value="1"/>
</dbReference>
<evidence type="ECO:0000313" key="5">
    <source>
        <dbReference type="EMBL" id="KAJ3428926.1"/>
    </source>
</evidence>
<accession>A0AAV7YGE1</accession>
<dbReference type="InterPro" id="IPR002048">
    <property type="entry name" value="EF_hand_dom"/>
</dbReference>
<dbReference type="Gene3D" id="2.30.29.30">
    <property type="entry name" value="Pleckstrin-homology domain (PH domain)/Phosphotyrosine-binding domain (PTB)"/>
    <property type="match status" value="3"/>
</dbReference>
<dbReference type="AlphaFoldDB" id="A0AAV7YGE1"/>